<dbReference type="RefSeq" id="WP_107212642.1">
    <property type="nucleotide sequence ID" value="NZ_KZ686268.1"/>
</dbReference>
<accession>A0A2T3HQJ5</accession>
<keyword evidence="4" id="KW-1185">Reference proteome</keyword>
<dbReference type="InterPro" id="IPR010559">
    <property type="entry name" value="Sig_transdc_His_kin_internal"/>
</dbReference>
<dbReference type="Pfam" id="PF06580">
    <property type="entry name" value="His_kinase"/>
    <property type="match status" value="1"/>
</dbReference>
<dbReference type="Proteomes" id="UP000240912">
    <property type="component" value="Unassembled WGS sequence"/>
</dbReference>
<evidence type="ECO:0000256" key="1">
    <source>
        <dbReference type="SAM" id="Phobius"/>
    </source>
</evidence>
<keyword evidence="3" id="KW-0808">Transferase</keyword>
<keyword evidence="3" id="KW-0418">Kinase</keyword>
<reference evidence="3 4" key="1">
    <citation type="submission" date="2018-03" db="EMBL/GenBank/DDBJ databases">
        <authorList>
            <person name="Keele B.F."/>
        </authorList>
    </citation>
    <scope>NUCLEOTIDE SEQUENCE [LARGE SCALE GENOMIC DNA]</scope>
    <source>
        <strain evidence="3 4">YL28-9</strain>
    </source>
</reference>
<dbReference type="PANTHER" id="PTHR34220:SF7">
    <property type="entry name" value="SENSOR HISTIDINE KINASE YPDA"/>
    <property type="match status" value="1"/>
</dbReference>
<sequence>MKKSAAILIHLACWTLLLLYGYGEYLLKKEVRFSDLAFQLSMTTVQIIEFYICYLWVFPGLLKKNRVLRLTAGLIIAMGVFVLVRYLIEEVFYLKVFGFHNYSKDTPLWYYFVDNLYYGTSFIVLAGAVWGVQHSFKSEKNNSRLREEAKKAELAFLKSQINPHFLYNTMNYMYSLALPVSDRLSNAVLRMSDLMRYTLNTSPDGLLPVSQEIAYLESYIELFKMRFEPDFYVRFEQSGIAGQRIASLLLIPFVENAFKHGVVRDPEKPVRIILKIVARRLEFSVSNKISHAQKDHSSGIGLANIQRRLDLIYPDRHDLLISNNGQTYKVTLVIHLD</sequence>
<dbReference type="EMBL" id="PYLS01000001">
    <property type="protein sequence ID" value="PST84657.1"/>
    <property type="molecule type" value="Genomic_DNA"/>
</dbReference>
<feature type="transmembrane region" description="Helical" evidence="1">
    <location>
        <begin position="70"/>
        <end position="88"/>
    </location>
</feature>
<keyword evidence="1" id="KW-0472">Membrane</keyword>
<name>A0A2T3HQJ5_9SPHI</name>
<comment type="caution">
    <text evidence="3">The sequence shown here is derived from an EMBL/GenBank/DDBJ whole genome shotgun (WGS) entry which is preliminary data.</text>
</comment>
<feature type="transmembrane region" description="Helical" evidence="1">
    <location>
        <begin position="37"/>
        <end position="58"/>
    </location>
</feature>
<keyword evidence="1" id="KW-1133">Transmembrane helix</keyword>
<dbReference type="SUPFAM" id="SSF55874">
    <property type="entry name" value="ATPase domain of HSP90 chaperone/DNA topoisomerase II/histidine kinase"/>
    <property type="match status" value="1"/>
</dbReference>
<proteinExistence type="predicted"/>
<feature type="domain" description="Signal transduction histidine kinase internal region" evidence="2">
    <location>
        <begin position="152"/>
        <end position="229"/>
    </location>
</feature>
<dbReference type="InterPro" id="IPR050640">
    <property type="entry name" value="Bact_2-comp_sensor_kinase"/>
</dbReference>
<dbReference type="Gene3D" id="3.30.565.10">
    <property type="entry name" value="Histidine kinase-like ATPase, C-terminal domain"/>
    <property type="match status" value="1"/>
</dbReference>
<evidence type="ECO:0000259" key="2">
    <source>
        <dbReference type="Pfam" id="PF06580"/>
    </source>
</evidence>
<organism evidence="3 4">
    <name type="scientific">Pedobacter yulinensis</name>
    <dbReference type="NCBI Taxonomy" id="2126353"/>
    <lineage>
        <taxon>Bacteria</taxon>
        <taxon>Pseudomonadati</taxon>
        <taxon>Bacteroidota</taxon>
        <taxon>Sphingobacteriia</taxon>
        <taxon>Sphingobacteriales</taxon>
        <taxon>Sphingobacteriaceae</taxon>
        <taxon>Pedobacter</taxon>
    </lineage>
</organism>
<evidence type="ECO:0000313" key="4">
    <source>
        <dbReference type="Proteomes" id="UP000240912"/>
    </source>
</evidence>
<dbReference type="OrthoDB" id="9792992at2"/>
<protein>
    <submittedName>
        <fullName evidence="3">Histidine kinase</fullName>
    </submittedName>
</protein>
<dbReference type="InterPro" id="IPR036890">
    <property type="entry name" value="HATPase_C_sf"/>
</dbReference>
<dbReference type="GO" id="GO:0000155">
    <property type="term" value="F:phosphorelay sensor kinase activity"/>
    <property type="evidence" value="ECO:0007669"/>
    <property type="project" value="InterPro"/>
</dbReference>
<dbReference type="GO" id="GO:0016020">
    <property type="term" value="C:membrane"/>
    <property type="evidence" value="ECO:0007669"/>
    <property type="project" value="InterPro"/>
</dbReference>
<keyword evidence="1" id="KW-0812">Transmembrane</keyword>
<dbReference type="AlphaFoldDB" id="A0A2T3HQJ5"/>
<feature type="transmembrane region" description="Helical" evidence="1">
    <location>
        <begin position="108"/>
        <end position="132"/>
    </location>
</feature>
<gene>
    <name evidence="3" type="ORF">C7T94_00545</name>
</gene>
<evidence type="ECO:0000313" key="3">
    <source>
        <dbReference type="EMBL" id="PST84657.1"/>
    </source>
</evidence>
<dbReference type="PANTHER" id="PTHR34220">
    <property type="entry name" value="SENSOR HISTIDINE KINASE YPDA"/>
    <property type="match status" value="1"/>
</dbReference>